<dbReference type="RefSeq" id="WP_171626453.1">
    <property type="nucleotide sequence ID" value="NZ_JABBPG010000004.1"/>
</dbReference>
<dbReference type="Gene3D" id="3.30.160.140">
    <property type="entry name" value="Shew3726-like"/>
    <property type="match status" value="1"/>
</dbReference>
<dbReference type="InterPro" id="IPR036692">
    <property type="entry name" value="Shew3726-like_sf"/>
</dbReference>
<keyword evidence="2" id="KW-1185">Reference proteome</keyword>
<accession>A0A849VF66</accession>
<name>A0A849VF66_9GAMM</name>
<dbReference type="InterPro" id="IPR009962">
    <property type="entry name" value="DUF1488"/>
</dbReference>
<reference evidence="1 2" key="1">
    <citation type="submission" date="2020-04" db="EMBL/GenBank/DDBJ databases">
        <title>Pseudoalteromonas caenipelagi sp. nov., isolated from a tidal flat.</title>
        <authorList>
            <person name="Park S."/>
            <person name="Yoon J.-H."/>
        </authorList>
    </citation>
    <scope>NUCLEOTIDE SEQUENCE [LARGE SCALE GENOMIC DNA]</scope>
    <source>
        <strain evidence="1 2">JBTF-M23</strain>
    </source>
</reference>
<dbReference type="Proteomes" id="UP000586305">
    <property type="component" value="Unassembled WGS sequence"/>
</dbReference>
<evidence type="ECO:0000313" key="1">
    <source>
        <dbReference type="EMBL" id="NOU51398.1"/>
    </source>
</evidence>
<evidence type="ECO:0000313" key="2">
    <source>
        <dbReference type="Proteomes" id="UP000586305"/>
    </source>
</evidence>
<sequence>MNQSILFNDDVSVESQPSTLCFSAMVNGMMVQCRIETPPMGKEEALAHFKAKQFDYEMLAEQLIEDEDFQSDGSVLLSFL</sequence>
<protein>
    <submittedName>
        <fullName evidence="1">DUF1488 domain-containing protein</fullName>
    </submittedName>
</protein>
<dbReference type="Pfam" id="PF07369">
    <property type="entry name" value="DUF1488"/>
    <property type="match status" value="1"/>
</dbReference>
<dbReference type="EMBL" id="JABBPG010000004">
    <property type="protein sequence ID" value="NOU51398.1"/>
    <property type="molecule type" value="Genomic_DNA"/>
</dbReference>
<comment type="caution">
    <text evidence="1">The sequence shown here is derived from an EMBL/GenBank/DDBJ whole genome shotgun (WGS) entry which is preliminary data.</text>
</comment>
<gene>
    <name evidence="1" type="ORF">HG263_12745</name>
</gene>
<dbReference type="AlphaFoldDB" id="A0A849VF66"/>
<organism evidence="1 2">
    <name type="scientific">Pseudoalteromonas caenipelagi</name>
    <dbReference type="NCBI Taxonomy" id="2726988"/>
    <lineage>
        <taxon>Bacteria</taxon>
        <taxon>Pseudomonadati</taxon>
        <taxon>Pseudomonadota</taxon>
        <taxon>Gammaproteobacteria</taxon>
        <taxon>Alteromonadales</taxon>
        <taxon>Pseudoalteromonadaceae</taxon>
        <taxon>Pseudoalteromonas</taxon>
    </lineage>
</organism>
<proteinExistence type="predicted"/>
<dbReference type="SUPFAM" id="SSF160272">
    <property type="entry name" value="Shew3726-like"/>
    <property type="match status" value="1"/>
</dbReference>